<dbReference type="PANTHER" id="PTHR46890">
    <property type="entry name" value="NON-LTR RETROLELEMENT REVERSE TRANSCRIPTASE-LIKE PROTEIN-RELATED"/>
    <property type="match status" value="1"/>
</dbReference>
<sequence>MLGGGSLWFSYMESVDLVSQENEIICLRQLKKFLSVQESAYKQKSRIQWLKLGDSNSKVFFSAMKERYSTNSIDVLYDSQGTKLTTETEITEEIGKFYKQLVGTAATTLTVTEKEIDEAIKGINIHKAPGLDGYNSLFFHKTWVIVRHDIYDAVRELFVTGVLLKQVNTTAILTTRMQSVIGKVVHCAQAGFIPGRNISDNILLASELIKCYTRKNISPRCMIKVDLRKAYDSLEWPFLTSMLAELGFPNVFIQWIMQCLETVSYSILVNGYPSKPIPEKKRP</sequence>
<dbReference type="AlphaFoldDB" id="A0A9R0IHN7"/>
<dbReference type="Pfam" id="PF00078">
    <property type="entry name" value="RVT_1"/>
    <property type="match status" value="1"/>
</dbReference>
<protein>
    <recommendedName>
        <fullName evidence="1">Reverse transcriptase domain-containing protein</fullName>
    </recommendedName>
</protein>
<evidence type="ECO:0000259" key="1">
    <source>
        <dbReference type="Pfam" id="PF00078"/>
    </source>
</evidence>
<dbReference type="KEGG" id="soe:110788956"/>
<dbReference type="PANTHER" id="PTHR46890:SF48">
    <property type="entry name" value="RNA-DIRECTED DNA POLYMERASE"/>
    <property type="match status" value="1"/>
</dbReference>
<proteinExistence type="predicted"/>
<dbReference type="InterPro" id="IPR052343">
    <property type="entry name" value="Retrotransposon-Effector_Assoc"/>
</dbReference>
<evidence type="ECO:0000313" key="3">
    <source>
        <dbReference type="RefSeq" id="XP_021849287.2"/>
    </source>
</evidence>
<dbReference type="GeneID" id="110788956"/>
<reference evidence="2" key="1">
    <citation type="journal article" date="2021" name="Nat. Commun.">
        <title>Genomic analyses provide insights into spinach domestication and the genetic basis of agronomic traits.</title>
        <authorList>
            <person name="Cai X."/>
            <person name="Sun X."/>
            <person name="Xu C."/>
            <person name="Sun H."/>
            <person name="Wang X."/>
            <person name="Ge C."/>
            <person name="Zhang Z."/>
            <person name="Wang Q."/>
            <person name="Fei Z."/>
            <person name="Jiao C."/>
            <person name="Wang Q."/>
        </authorList>
    </citation>
    <scope>NUCLEOTIDE SEQUENCE [LARGE SCALE GENOMIC DNA]</scope>
    <source>
        <strain evidence="2">cv. Varoflay</strain>
    </source>
</reference>
<name>A0A9R0IHN7_SPIOL</name>
<evidence type="ECO:0000313" key="2">
    <source>
        <dbReference type="Proteomes" id="UP000813463"/>
    </source>
</evidence>
<feature type="domain" description="Reverse transcriptase" evidence="1">
    <location>
        <begin position="164"/>
        <end position="278"/>
    </location>
</feature>
<keyword evidence="2" id="KW-1185">Reference proteome</keyword>
<organism evidence="2 3">
    <name type="scientific">Spinacia oleracea</name>
    <name type="common">Spinach</name>
    <dbReference type="NCBI Taxonomy" id="3562"/>
    <lineage>
        <taxon>Eukaryota</taxon>
        <taxon>Viridiplantae</taxon>
        <taxon>Streptophyta</taxon>
        <taxon>Embryophyta</taxon>
        <taxon>Tracheophyta</taxon>
        <taxon>Spermatophyta</taxon>
        <taxon>Magnoliopsida</taxon>
        <taxon>eudicotyledons</taxon>
        <taxon>Gunneridae</taxon>
        <taxon>Pentapetalae</taxon>
        <taxon>Caryophyllales</taxon>
        <taxon>Chenopodiaceae</taxon>
        <taxon>Chenopodioideae</taxon>
        <taxon>Anserineae</taxon>
        <taxon>Spinacia</taxon>
    </lineage>
</organism>
<reference evidence="3" key="2">
    <citation type="submission" date="2025-08" db="UniProtKB">
        <authorList>
            <consortium name="RefSeq"/>
        </authorList>
    </citation>
    <scope>IDENTIFICATION</scope>
    <source>
        <tissue evidence="3">Leaf</tissue>
    </source>
</reference>
<accession>A0A9R0IHN7</accession>
<dbReference type="RefSeq" id="XP_021849287.2">
    <property type="nucleotide sequence ID" value="XM_021993595.2"/>
</dbReference>
<dbReference type="InterPro" id="IPR000477">
    <property type="entry name" value="RT_dom"/>
</dbReference>
<gene>
    <name evidence="3" type="primary">LOC110788956</name>
</gene>
<dbReference type="Proteomes" id="UP000813463">
    <property type="component" value="Chromosome 4"/>
</dbReference>